<evidence type="ECO:0000256" key="5">
    <source>
        <dbReference type="ARBA" id="ARBA00022989"/>
    </source>
</evidence>
<evidence type="ECO:0000256" key="4">
    <source>
        <dbReference type="ARBA" id="ARBA00022692"/>
    </source>
</evidence>
<dbReference type="PANTHER" id="PTHR43005">
    <property type="entry name" value="BLR7065 PROTEIN"/>
    <property type="match status" value="1"/>
</dbReference>
<keyword evidence="4 7" id="KW-0812">Transmembrane</keyword>
<gene>
    <name evidence="9" type="ORF">E3J95_06215</name>
</gene>
<feature type="domain" description="ABC transmembrane type-1" evidence="8">
    <location>
        <begin position="69"/>
        <end position="281"/>
    </location>
</feature>
<dbReference type="Gene3D" id="1.10.3720.10">
    <property type="entry name" value="MetI-like"/>
    <property type="match status" value="1"/>
</dbReference>
<dbReference type="CDD" id="cd06261">
    <property type="entry name" value="TM_PBP2"/>
    <property type="match status" value="1"/>
</dbReference>
<dbReference type="Proteomes" id="UP000320781">
    <property type="component" value="Unassembled WGS sequence"/>
</dbReference>
<feature type="transmembrane region" description="Helical" evidence="7">
    <location>
        <begin position="200"/>
        <end position="222"/>
    </location>
</feature>
<dbReference type="PANTHER" id="PTHR43005:SF1">
    <property type="entry name" value="SPERMIDINE_PUTRESCINE TRANSPORT SYSTEM PERMEASE PROTEIN"/>
    <property type="match status" value="1"/>
</dbReference>
<keyword evidence="3" id="KW-1003">Cell membrane</keyword>
<dbReference type="GO" id="GO:0055085">
    <property type="term" value="P:transmembrane transport"/>
    <property type="evidence" value="ECO:0007669"/>
    <property type="project" value="InterPro"/>
</dbReference>
<feature type="transmembrane region" description="Helical" evidence="7">
    <location>
        <begin position="158"/>
        <end position="179"/>
    </location>
</feature>
<evidence type="ECO:0000256" key="7">
    <source>
        <dbReference type="RuleBase" id="RU363032"/>
    </source>
</evidence>
<dbReference type="InterPro" id="IPR035906">
    <property type="entry name" value="MetI-like_sf"/>
</dbReference>
<evidence type="ECO:0000256" key="2">
    <source>
        <dbReference type="ARBA" id="ARBA00022448"/>
    </source>
</evidence>
<protein>
    <submittedName>
        <fullName evidence="9">Sugar ABC transporter permease</fullName>
    </submittedName>
</protein>
<feature type="transmembrane region" description="Helical" evidence="7">
    <location>
        <begin position="50"/>
        <end position="69"/>
    </location>
</feature>
<dbReference type="GO" id="GO:0005886">
    <property type="term" value="C:plasma membrane"/>
    <property type="evidence" value="ECO:0007669"/>
    <property type="project" value="UniProtKB-SubCell"/>
</dbReference>
<evidence type="ECO:0000313" key="9">
    <source>
        <dbReference type="EMBL" id="TES84676.1"/>
    </source>
</evidence>
<comment type="subcellular location">
    <subcellularLocation>
        <location evidence="1 7">Cell membrane</location>
        <topology evidence="1 7">Multi-pass membrane protein</topology>
    </subcellularLocation>
</comment>
<comment type="caution">
    <text evidence="9">The sequence shown here is derived from an EMBL/GenBank/DDBJ whole genome shotgun (WGS) entry which is preliminary data.</text>
</comment>
<dbReference type="InterPro" id="IPR000515">
    <property type="entry name" value="MetI-like"/>
</dbReference>
<dbReference type="SUPFAM" id="SSF161098">
    <property type="entry name" value="MetI-like"/>
    <property type="match status" value="1"/>
</dbReference>
<feature type="transmembrane region" description="Helical" evidence="7">
    <location>
        <begin position="75"/>
        <end position="95"/>
    </location>
</feature>
<name>A0A523QGT8_UNCAE</name>
<dbReference type="Pfam" id="PF00528">
    <property type="entry name" value="BPD_transp_1"/>
    <property type="match status" value="1"/>
</dbReference>
<organism evidence="9 10">
    <name type="scientific">Aerophobetes bacterium</name>
    <dbReference type="NCBI Taxonomy" id="2030807"/>
    <lineage>
        <taxon>Bacteria</taxon>
        <taxon>Candidatus Aerophobota</taxon>
    </lineage>
</organism>
<proteinExistence type="inferred from homology"/>
<reference evidence="9 10" key="1">
    <citation type="submission" date="2019-03" db="EMBL/GenBank/DDBJ databases">
        <title>Metabolic potential of uncultured bacteria and archaea associated with petroleum seepage in deep-sea sediments.</title>
        <authorList>
            <person name="Dong X."/>
            <person name="Hubert C."/>
        </authorList>
    </citation>
    <scope>NUCLEOTIDE SEQUENCE [LARGE SCALE GENOMIC DNA]</scope>
    <source>
        <strain evidence="9">E44_bin92</strain>
    </source>
</reference>
<dbReference type="PROSITE" id="PS50928">
    <property type="entry name" value="ABC_TM1"/>
    <property type="match status" value="1"/>
</dbReference>
<evidence type="ECO:0000313" key="10">
    <source>
        <dbReference type="Proteomes" id="UP000320781"/>
    </source>
</evidence>
<evidence type="ECO:0000256" key="3">
    <source>
        <dbReference type="ARBA" id="ARBA00022475"/>
    </source>
</evidence>
<evidence type="ECO:0000256" key="1">
    <source>
        <dbReference type="ARBA" id="ARBA00004651"/>
    </source>
</evidence>
<feature type="transmembrane region" description="Helical" evidence="7">
    <location>
        <begin position="107"/>
        <end position="127"/>
    </location>
</feature>
<keyword evidence="5 7" id="KW-1133">Transmembrane helix</keyword>
<sequence>MMKIKVNLAPYLLLSGAVAVLFVLTIYPLIFSLALSFHKWSLTKPGPWRFVGLLNYVSIVTNPVFWQIILNTSIFTFSAVGLQFTIGLGLALLFSREIRGQNVLRSIVVLPMMVPPILVGLIWLFMYKRDFGIINYMLGLLKIEPIAWLSKPLSAMPAVILADTWQWTPFMFLLLLAGLRSLPKEIYESSQIDGASSWQIFRYVSLPLLKPIISIAIIIRFMDAFRVFDKIFQLTGGGPGVATETISLYIYRNGFRYFNMGYAAALSYLAVIMIIAFSMIYIGVLRRVGER</sequence>
<keyword evidence="2 7" id="KW-0813">Transport</keyword>
<evidence type="ECO:0000256" key="6">
    <source>
        <dbReference type="ARBA" id="ARBA00023136"/>
    </source>
</evidence>
<accession>A0A523QGT8</accession>
<dbReference type="EMBL" id="SOKU01000302">
    <property type="protein sequence ID" value="TES84676.1"/>
    <property type="molecule type" value="Genomic_DNA"/>
</dbReference>
<keyword evidence="6 7" id="KW-0472">Membrane</keyword>
<dbReference type="AlphaFoldDB" id="A0A523QGT8"/>
<feature type="transmembrane region" description="Helical" evidence="7">
    <location>
        <begin position="262"/>
        <end position="285"/>
    </location>
</feature>
<feature type="transmembrane region" description="Helical" evidence="7">
    <location>
        <begin position="12"/>
        <end position="38"/>
    </location>
</feature>
<comment type="similarity">
    <text evidence="7">Belongs to the binding-protein-dependent transport system permease family.</text>
</comment>
<evidence type="ECO:0000259" key="8">
    <source>
        <dbReference type="PROSITE" id="PS50928"/>
    </source>
</evidence>